<dbReference type="PANTHER" id="PTHR10728">
    <property type="entry name" value="CYTOSOLIC PHOSPHOLIPASE A2"/>
    <property type="match status" value="1"/>
</dbReference>
<reference evidence="11 12" key="1">
    <citation type="journal article" date="2018" name="Sci. Rep.">
        <title>Comparative analysis of the Pocillopora damicornis genome highlights role of immune system in coral evolution.</title>
        <authorList>
            <person name="Cunning R."/>
            <person name="Bay R.A."/>
            <person name="Gillette P."/>
            <person name="Baker A.C."/>
            <person name="Traylor-Knowles N."/>
        </authorList>
    </citation>
    <scope>NUCLEOTIDE SEQUENCE [LARGE SCALE GENOMIC DNA]</scope>
    <source>
        <strain evidence="11">RSMAS</strain>
        <tissue evidence="11">Whole animal</tissue>
    </source>
</reference>
<organism evidence="11 12">
    <name type="scientific">Pocillopora damicornis</name>
    <name type="common">Cauliflower coral</name>
    <name type="synonym">Millepora damicornis</name>
    <dbReference type="NCBI Taxonomy" id="46731"/>
    <lineage>
        <taxon>Eukaryota</taxon>
        <taxon>Metazoa</taxon>
        <taxon>Cnidaria</taxon>
        <taxon>Anthozoa</taxon>
        <taxon>Hexacorallia</taxon>
        <taxon>Scleractinia</taxon>
        <taxon>Astrocoeniina</taxon>
        <taxon>Pocilloporidae</taxon>
        <taxon>Pocillopora</taxon>
    </lineage>
</organism>
<dbReference type="GO" id="GO:0005829">
    <property type="term" value="C:cytosol"/>
    <property type="evidence" value="ECO:0007669"/>
    <property type="project" value="TreeGrafter"/>
</dbReference>
<dbReference type="Proteomes" id="UP000275408">
    <property type="component" value="Unassembled WGS sequence"/>
</dbReference>
<comment type="subcellular location">
    <subcellularLocation>
        <location evidence="1">Cytoplasm</location>
    </subcellularLocation>
</comment>
<dbReference type="PANTHER" id="PTHR10728:SF40">
    <property type="entry name" value="PATATIN FAMILY PROTEIN"/>
    <property type="match status" value="1"/>
</dbReference>
<evidence type="ECO:0000256" key="1">
    <source>
        <dbReference type="ARBA" id="ARBA00004496"/>
    </source>
</evidence>
<evidence type="ECO:0000256" key="4">
    <source>
        <dbReference type="ARBA" id="ARBA00022801"/>
    </source>
</evidence>
<dbReference type="SMART" id="SM00022">
    <property type="entry name" value="PLAc"/>
    <property type="match status" value="1"/>
</dbReference>
<keyword evidence="7" id="KW-0106">Calcium</keyword>
<evidence type="ECO:0000313" key="12">
    <source>
        <dbReference type="Proteomes" id="UP000275408"/>
    </source>
</evidence>
<evidence type="ECO:0000313" key="11">
    <source>
        <dbReference type="EMBL" id="RMX41634.1"/>
    </source>
</evidence>
<feature type="region of interest" description="Disordered" evidence="8">
    <location>
        <begin position="467"/>
        <end position="488"/>
    </location>
</feature>
<gene>
    <name evidence="11" type="ORF">pdam_00008872</name>
</gene>
<evidence type="ECO:0000256" key="7">
    <source>
        <dbReference type="RuleBase" id="RU362102"/>
    </source>
</evidence>
<evidence type="ECO:0000256" key="6">
    <source>
        <dbReference type="PROSITE-ProRule" id="PRU00555"/>
    </source>
</evidence>
<accession>A0A3M6TK67</accession>
<evidence type="ECO:0000259" key="9">
    <source>
        <dbReference type="PROSITE" id="PS50004"/>
    </source>
</evidence>
<dbReference type="InterPro" id="IPR016035">
    <property type="entry name" value="Acyl_Trfase/lysoPLipase"/>
</dbReference>
<evidence type="ECO:0000256" key="8">
    <source>
        <dbReference type="SAM" id="MobiDB-lite"/>
    </source>
</evidence>
<keyword evidence="12" id="KW-1185">Reference proteome</keyword>
<dbReference type="STRING" id="46731.A0A3M6TK67"/>
<dbReference type="PROSITE" id="PS50004">
    <property type="entry name" value="C2"/>
    <property type="match status" value="1"/>
</dbReference>
<keyword evidence="3 7" id="KW-0963">Cytoplasm</keyword>
<feature type="domain" description="C2" evidence="9">
    <location>
        <begin position="14"/>
        <end position="135"/>
    </location>
</feature>
<dbReference type="AlphaFoldDB" id="A0A3M6TK67"/>
<dbReference type="GO" id="GO:0005509">
    <property type="term" value="F:calcium ion binding"/>
    <property type="evidence" value="ECO:0007669"/>
    <property type="project" value="TreeGrafter"/>
</dbReference>
<dbReference type="Pfam" id="PF01735">
    <property type="entry name" value="PLA2_B"/>
    <property type="match status" value="2"/>
</dbReference>
<dbReference type="Gene3D" id="2.60.40.150">
    <property type="entry name" value="C2 domain"/>
    <property type="match status" value="1"/>
</dbReference>
<dbReference type="InterPro" id="IPR035892">
    <property type="entry name" value="C2_domain_sf"/>
</dbReference>
<dbReference type="EC" id="3.1.1.4" evidence="2 7"/>
<keyword evidence="6 7" id="KW-0442">Lipid degradation</keyword>
<feature type="domain" description="PLA2c" evidence="10">
    <location>
        <begin position="151"/>
        <end position="771"/>
    </location>
</feature>
<feature type="compositionally biased region" description="Acidic residues" evidence="8">
    <location>
        <begin position="472"/>
        <end position="482"/>
    </location>
</feature>
<comment type="catalytic activity">
    <reaction evidence="7">
        <text>a 1,2-diacyl-sn-glycero-3-phosphocholine + H2O = a 1-acyl-sn-glycero-3-phosphocholine + a fatty acid + H(+)</text>
        <dbReference type="Rhea" id="RHEA:15801"/>
        <dbReference type="ChEBI" id="CHEBI:15377"/>
        <dbReference type="ChEBI" id="CHEBI:15378"/>
        <dbReference type="ChEBI" id="CHEBI:28868"/>
        <dbReference type="ChEBI" id="CHEBI:57643"/>
        <dbReference type="ChEBI" id="CHEBI:58168"/>
        <dbReference type="EC" id="3.1.1.4"/>
    </reaction>
</comment>
<dbReference type="PROSITE" id="PS51210">
    <property type="entry name" value="PLA2C"/>
    <property type="match status" value="1"/>
</dbReference>
<dbReference type="GO" id="GO:0047498">
    <property type="term" value="F:calcium-dependent phospholipase A2 activity"/>
    <property type="evidence" value="ECO:0007669"/>
    <property type="project" value="TreeGrafter"/>
</dbReference>
<dbReference type="SMART" id="SM00239">
    <property type="entry name" value="C2"/>
    <property type="match status" value="1"/>
</dbReference>
<comment type="caution">
    <text evidence="11">The sequence shown here is derived from an EMBL/GenBank/DDBJ whole genome shotgun (WGS) entry which is preliminary data.</text>
</comment>
<keyword evidence="5 6" id="KW-0443">Lipid metabolism</keyword>
<dbReference type="InterPro" id="IPR002642">
    <property type="entry name" value="LysoPLipase_cat_dom"/>
</dbReference>
<evidence type="ECO:0000256" key="3">
    <source>
        <dbReference type="ARBA" id="ARBA00022490"/>
    </source>
</evidence>
<evidence type="ECO:0000256" key="5">
    <source>
        <dbReference type="ARBA" id="ARBA00023098"/>
    </source>
</evidence>
<dbReference type="SUPFAM" id="SSF49562">
    <property type="entry name" value="C2 domain (Calcium/lipid-binding domain, CaLB)"/>
    <property type="match status" value="1"/>
</dbReference>
<dbReference type="Pfam" id="PF00168">
    <property type="entry name" value="C2"/>
    <property type="match status" value="1"/>
</dbReference>
<sequence>MILKNEIQGNKVQETAALVQSLQASPRSCIAVKIDVLRARNVTQGWYDWIDTPDPYLMMRIPSSAEIVKRTKCVSNNKNPEWKDEPFVFHIDPEENNVLELTLWDEDYNADDQIGSAVCLPLNSLQLRKPERRTLKFGEYSEVDIILEASTVSGEYADLRYSSELCDEEKEFREKRKAIVFEAMKRLLGEQGPQNMDEVPTIAVLGSGGGFRATTGFSAACRALDEMDLLDSITYLTGLSGSAWGLSLLYSQTAGEKIDSMETQKNVREQLQWGPMWLLTPRRVMQYVRDITEKWKKGQPVSLTDFYGHCVGESLLGPKKNSVKLSDQQGKVANGAVPMPIYTALNSKRDVSAQSYAEWVEFTPYEIGMDKYGTFMKTELFGSKFFCGKLIEKFPESPLYYLQGIWGSFYAILLQRVLNQEKQINTEQDNEKHLLAIYPLDSLQGVISVRRVTLCLFLTERQFLSEKNNKNDDDDDDSDDDVDKGVGDVGGKRNKIDVGSSLIAKLQKDVEADEELHKLEGKATKNQKKEKKEFRRKVIDYVLEKLPGLQTRSKRAGLVHNFLRGLGLNGAKEYTDGAATQCLFGKDNLKRKRMELIDAGLMFNSPYPPLLRKQRSVDLILSFDFSARESDEERPFKNIKLAEDWAKRNGLLFPPIDADEQFDRDGWKECYVFKDPTNPECPIILHFVLVNKTYRDFVRPGVPRTTKEEQKAGDFPIFNDPNKRFSTFNLKYSHDIFDRLSGLVEFNTAINEQLIKDAMVECVQRKQTLIQ</sequence>
<dbReference type="Gene3D" id="3.40.1090.10">
    <property type="entry name" value="Cytosolic phospholipase A2 catalytic domain"/>
    <property type="match status" value="1"/>
</dbReference>
<protein>
    <recommendedName>
        <fullName evidence="2 7">Phospholipase A2</fullName>
        <ecNumber evidence="2 7">3.1.1.4</ecNumber>
    </recommendedName>
</protein>
<comment type="domain">
    <text evidence="7">The N-terminal C2 domain associates with lipid membranes upon calcium binding.</text>
</comment>
<name>A0A3M6TK67_POCDA</name>
<dbReference type="InterPro" id="IPR000008">
    <property type="entry name" value="C2_dom"/>
</dbReference>
<dbReference type="GO" id="GO:0005544">
    <property type="term" value="F:calcium-dependent phospholipid binding"/>
    <property type="evidence" value="ECO:0007669"/>
    <property type="project" value="TreeGrafter"/>
</dbReference>
<proteinExistence type="predicted"/>
<keyword evidence="7" id="KW-0479">Metal-binding</keyword>
<evidence type="ECO:0000256" key="2">
    <source>
        <dbReference type="ARBA" id="ARBA00013278"/>
    </source>
</evidence>
<keyword evidence="4 6" id="KW-0378">Hydrolase</keyword>
<evidence type="ECO:0000259" key="10">
    <source>
        <dbReference type="PROSITE" id="PS51210"/>
    </source>
</evidence>
<dbReference type="EMBL" id="RCHS01003465">
    <property type="protein sequence ID" value="RMX41634.1"/>
    <property type="molecule type" value="Genomic_DNA"/>
</dbReference>
<dbReference type="OrthoDB" id="419768at2759"/>
<dbReference type="SUPFAM" id="SSF52151">
    <property type="entry name" value="FabD/lysophospholipase-like"/>
    <property type="match status" value="2"/>
</dbReference>
<dbReference type="GO" id="GO:0046475">
    <property type="term" value="P:glycerophospholipid catabolic process"/>
    <property type="evidence" value="ECO:0007669"/>
    <property type="project" value="TreeGrafter"/>
</dbReference>